<organism evidence="2 3">
    <name type="scientific">Austropuccinia psidii MF-1</name>
    <dbReference type="NCBI Taxonomy" id="1389203"/>
    <lineage>
        <taxon>Eukaryota</taxon>
        <taxon>Fungi</taxon>
        <taxon>Dikarya</taxon>
        <taxon>Basidiomycota</taxon>
        <taxon>Pucciniomycotina</taxon>
        <taxon>Pucciniomycetes</taxon>
        <taxon>Pucciniales</taxon>
        <taxon>Sphaerophragmiaceae</taxon>
        <taxon>Austropuccinia</taxon>
    </lineage>
</organism>
<name>A0A9Q3GKD5_9BASI</name>
<gene>
    <name evidence="2" type="ORF">O181_009512</name>
</gene>
<dbReference type="OrthoDB" id="2507256at2759"/>
<proteinExistence type="predicted"/>
<evidence type="ECO:0000256" key="1">
    <source>
        <dbReference type="SAM" id="MobiDB-lite"/>
    </source>
</evidence>
<reference evidence="2" key="1">
    <citation type="submission" date="2021-03" db="EMBL/GenBank/DDBJ databases">
        <title>Draft genome sequence of rust myrtle Austropuccinia psidii MF-1, a brazilian biotype.</title>
        <authorList>
            <person name="Quecine M.C."/>
            <person name="Pachon D.M.R."/>
            <person name="Bonatelli M.L."/>
            <person name="Correr F.H."/>
            <person name="Franceschini L.M."/>
            <person name="Leite T.F."/>
            <person name="Margarido G.R.A."/>
            <person name="Almeida C.A."/>
            <person name="Ferrarezi J.A."/>
            <person name="Labate C.A."/>
        </authorList>
    </citation>
    <scope>NUCLEOTIDE SEQUENCE</scope>
    <source>
        <strain evidence="2">MF-1</strain>
    </source>
</reference>
<feature type="region of interest" description="Disordered" evidence="1">
    <location>
        <begin position="363"/>
        <end position="397"/>
    </location>
</feature>
<feature type="region of interest" description="Disordered" evidence="1">
    <location>
        <begin position="304"/>
        <end position="346"/>
    </location>
</feature>
<dbReference type="PANTHER" id="PTHR33246">
    <property type="entry name" value="CCHC-TYPE DOMAIN-CONTAINING PROTEIN"/>
    <property type="match status" value="1"/>
</dbReference>
<dbReference type="PANTHER" id="PTHR33246:SF51">
    <property type="entry name" value="MYB_SANT-LIKE DOMAIN-CONTAINING PROTEIN"/>
    <property type="match status" value="1"/>
</dbReference>
<evidence type="ECO:0000313" key="2">
    <source>
        <dbReference type="EMBL" id="MBW0469797.1"/>
    </source>
</evidence>
<dbReference type="AlphaFoldDB" id="A0A9Q3GKD5"/>
<dbReference type="Proteomes" id="UP000765509">
    <property type="component" value="Unassembled WGS sequence"/>
</dbReference>
<comment type="caution">
    <text evidence="2">The sequence shown here is derived from an EMBL/GenBank/DDBJ whole genome shotgun (WGS) entry which is preliminary data.</text>
</comment>
<feature type="compositionally biased region" description="Basic and acidic residues" evidence="1">
    <location>
        <begin position="316"/>
        <end position="346"/>
    </location>
</feature>
<accession>A0A9Q3GKD5</accession>
<protein>
    <submittedName>
        <fullName evidence="2">Uncharacterized protein</fullName>
    </submittedName>
</protein>
<evidence type="ECO:0000313" key="3">
    <source>
        <dbReference type="Proteomes" id="UP000765509"/>
    </source>
</evidence>
<dbReference type="EMBL" id="AVOT02002273">
    <property type="protein sequence ID" value="MBW0469797.1"/>
    <property type="molecule type" value="Genomic_DNA"/>
</dbReference>
<keyword evidence="3" id="KW-1185">Reference proteome</keyword>
<sequence>MSHPYDFNHYISPLSYAGLGHKIRNEDNDRHEKSNTYLLPPINSNLYAQSLPSTHASTSQIYTPCTHASSSQIYTQMPVENSRISGSTYHNWSHEDYLGIRTAQKMTEGNPSERIGSYQQESLSLFIACGQEQAAQNDQNVKCSQTTTKRKHTKVADVDYNNNEKAKIEIVARRDKNLAFSESYFEHICDYLEDEQNYNYLFDDSKKTQWANPKHTRLQAFGRFAKYLNLNHKKETLLLDARKLQQHWQTYKHKYVIASRHERTTGAGTEHEHGLTLEEKLENQCPFYWHMYAIFGKKSNVQGINVKDTSSKGKNKQKEETHSESDDDIDSHNYSEKNEISSGNDKVEEVVVVDKKVISPDAEIVLVKTESKPKKSGPKGSLPSQSVNVRDKGVLGT</sequence>